<dbReference type="Proteomes" id="UP001589628">
    <property type="component" value="Unassembled WGS sequence"/>
</dbReference>
<dbReference type="GO" id="GO:0008483">
    <property type="term" value="F:transaminase activity"/>
    <property type="evidence" value="ECO:0007669"/>
    <property type="project" value="UniProtKB-KW"/>
</dbReference>
<protein>
    <submittedName>
        <fullName evidence="7">PLP-dependent aminotransferase family protein</fullName>
    </submittedName>
</protein>
<dbReference type="Gene3D" id="3.40.640.10">
    <property type="entry name" value="Type I PLP-dependent aspartate aminotransferase-like (Major domain)"/>
    <property type="match status" value="1"/>
</dbReference>
<evidence type="ECO:0000259" key="6">
    <source>
        <dbReference type="PROSITE" id="PS50949"/>
    </source>
</evidence>
<keyword evidence="7" id="KW-0808">Transferase</keyword>
<dbReference type="InterPro" id="IPR000524">
    <property type="entry name" value="Tscrpt_reg_HTH_GntR"/>
</dbReference>
<keyword evidence="3" id="KW-0805">Transcription regulation</keyword>
<evidence type="ECO:0000256" key="2">
    <source>
        <dbReference type="ARBA" id="ARBA00022898"/>
    </source>
</evidence>
<proteinExistence type="inferred from homology"/>
<evidence type="ECO:0000256" key="1">
    <source>
        <dbReference type="ARBA" id="ARBA00005384"/>
    </source>
</evidence>
<dbReference type="CDD" id="cd00609">
    <property type="entry name" value="AAT_like"/>
    <property type="match status" value="1"/>
</dbReference>
<name>A0ABV5ZCF4_9GAMM</name>
<dbReference type="Gene3D" id="1.10.10.10">
    <property type="entry name" value="Winged helix-like DNA-binding domain superfamily/Winged helix DNA-binding domain"/>
    <property type="match status" value="1"/>
</dbReference>
<dbReference type="PANTHER" id="PTHR46577">
    <property type="entry name" value="HTH-TYPE TRANSCRIPTIONAL REGULATORY PROTEIN GABR"/>
    <property type="match status" value="1"/>
</dbReference>
<dbReference type="InterPro" id="IPR036388">
    <property type="entry name" value="WH-like_DNA-bd_sf"/>
</dbReference>
<keyword evidence="5" id="KW-0804">Transcription</keyword>
<evidence type="ECO:0000256" key="4">
    <source>
        <dbReference type="ARBA" id="ARBA00023125"/>
    </source>
</evidence>
<dbReference type="InterPro" id="IPR051446">
    <property type="entry name" value="HTH_trans_reg/aminotransferase"/>
</dbReference>
<dbReference type="InterPro" id="IPR015422">
    <property type="entry name" value="PyrdxlP-dep_Trfase_small"/>
</dbReference>
<sequence>MFNLDRQASTPLVNQICDGVVGLIELQQWQPGSRLPSVRQLAERLGVSSFTVASAYDRLTGLGVVQARRGSGYFVAPPQTVPAQPVELAPLPASHPGVAFLRRSLNTQHYRLPVSCGFLPPAWLEDAVSPSVTGRLMRTALLQGAPAPIAGSDGLRERLAFRLREKGLGADAGRILLTNGVTHGFFLLCQALLAPDDYVVVEDPSYFLLQLKQSNSPLAGRVLRVPRRADGPDLQVLAQLCQQYRPKLLLTQTLAHNPIGGHTSMAVAHRLLMLAEQYGFYVAEDDIFGDLASSERFYLAQLAQPQQHNPATGGMNERVFYLSSFSKVLSPALRIGLILTPARWMQPLLEHKVASVMACSLMDETLVQYVLEAGRFQRHVERLQERVMEARSKSMTGLQRLGFRFEQDQREGLFIWARVPAGVSVPGLIEQAQRDSIFLASGEVFSQQPGSEEYLRLNASYCQRPEFFRWLAQQLKAR</sequence>
<evidence type="ECO:0000313" key="8">
    <source>
        <dbReference type="Proteomes" id="UP001589628"/>
    </source>
</evidence>
<dbReference type="Pfam" id="PF00392">
    <property type="entry name" value="GntR"/>
    <property type="match status" value="1"/>
</dbReference>
<evidence type="ECO:0000313" key="7">
    <source>
        <dbReference type="EMBL" id="MFB9886930.1"/>
    </source>
</evidence>
<reference evidence="7 8" key="1">
    <citation type="submission" date="2024-09" db="EMBL/GenBank/DDBJ databases">
        <authorList>
            <person name="Sun Q."/>
            <person name="Mori K."/>
        </authorList>
    </citation>
    <scope>NUCLEOTIDE SEQUENCE [LARGE SCALE GENOMIC DNA]</scope>
    <source>
        <strain evidence="7 8">ATCC 51285</strain>
    </source>
</reference>
<dbReference type="InterPro" id="IPR015424">
    <property type="entry name" value="PyrdxlP-dep_Trfase"/>
</dbReference>
<dbReference type="PROSITE" id="PS50949">
    <property type="entry name" value="HTH_GNTR"/>
    <property type="match status" value="1"/>
</dbReference>
<dbReference type="SUPFAM" id="SSF53383">
    <property type="entry name" value="PLP-dependent transferases"/>
    <property type="match status" value="1"/>
</dbReference>
<dbReference type="Gene3D" id="3.90.1150.10">
    <property type="entry name" value="Aspartate Aminotransferase, domain 1"/>
    <property type="match status" value="1"/>
</dbReference>
<gene>
    <name evidence="7" type="ORF">ACFFLH_10935</name>
</gene>
<comment type="similarity">
    <text evidence="1">In the C-terminal section; belongs to the class-I pyridoxal-phosphate-dependent aminotransferase family.</text>
</comment>
<feature type="domain" description="HTH gntR-type" evidence="6">
    <location>
        <begin position="10"/>
        <end position="78"/>
    </location>
</feature>
<evidence type="ECO:0000256" key="3">
    <source>
        <dbReference type="ARBA" id="ARBA00023015"/>
    </source>
</evidence>
<dbReference type="Pfam" id="PF00155">
    <property type="entry name" value="Aminotran_1_2"/>
    <property type="match status" value="1"/>
</dbReference>
<dbReference type="InterPro" id="IPR015421">
    <property type="entry name" value="PyrdxlP-dep_Trfase_major"/>
</dbReference>
<dbReference type="SMART" id="SM00345">
    <property type="entry name" value="HTH_GNTR"/>
    <property type="match status" value="1"/>
</dbReference>
<dbReference type="SUPFAM" id="SSF46785">
    <property type="entry name" value="Winged helix' DNA-binding domain"/>
    <property type="match status" value="1"/>
</dbReference>
<keyword evidence="2" id="KW-0663">Pyridoxal phosphate</keyword>
<dbReference type="PANTHER" id="PTHR46577:SF2">
    <property type="entry name" value="TRANSCRIPTIONAL REGULATORY PROTEIN"/>
    <property type="match status" value="1"/>
</dbReference>
<evidence type="ECO:0000256" key="5">
    <source>
        <dbReference type="ARBA" id="ARBA00023163"/>
    </source>
</evidence>
<dbReference type="InterPro" id="IPR036390">
    <property type="entry name" value="WH_DNA-bd_sf"/>
</dbReference>
<dbReference type="RefSeq" id="WP_027312243.1">
    <property type="nucleotide sequence ID" value="NZ_JBHLZN010000003.1"/>
</dbReference>
<dbReference type="CDD" id="cd07377">
    <property type="entry name" value="WHTH_GntR"/>
    <property type="match status" value="1"/>
</dbReference>
<dbReference type="InterPro" id="IPR004839">
    <property type="entry name" value="Aminotransferase_I/II_large"/>
</dbReference>
<accession>A0ABV5ZCF4</accession>
<organism evidence="7 8">
    <name type="scientific">Balneatrix alpica</name>
    <dbReference type="NCBI Taxonomy" id="75684"/>
    <lineage>
        <taxon>Bacteria</taxon>
        <taxon>Pseudomonadati</taxon>
        <taxon>Pseudomonadota</taxon>
        <taxon>Gammaproteobacteria</taxon>
        <taxon>Oceanospirillales</taxon>
        <taxon>Balneatrichaceae</taxon>
        <taxon>Balneatrix</taxon>
    </lineage>
</organism>
<dbReference type="EMBL" id="JBHLZN010000003">
    <property type="protein sequence ID" value="MFB9886930.1"/>
    <property type="molecule type" value="Genomic_DNA"/>
</dbReference>
<comment type="caution">
    <text evidence="7">The sequence shown here is derived from an EMBL/GenBank/DDBJ whole genome shotgun (WGS) entry which is preliminary data.</text>
</comment>
<keyword evidence="4" id="KW-0238">DNA-binding</keyword>
<keyword evidence="7" id="KW-0032">Aminotransferase</keyword>
<keyword evidence="8" id="KW-1185">Reference proteome</keyword>